<dbReference type="RefSeq" id="WP_258336019.1">
    <property type="nucleotide sequence ID" value="NZ_JANRHJ010000012.1"/>
</dbReference>
<feature type="chain" id="PRO_5043845953" evidence="1">
    <location>
        <begin position="23"/>
        <end position="124"/>
    </location>
</feature>
<gene>
    <name evidence="2" type="ORF">NW209_11520</name>
</gene>
<name>A0AAW5N6U6_9BACT</name>
<proteinExistence type="predicted"/>
<dbReference type="AlphaFoldDB" id="A0AAW5N6U6"/>
<dbReference type="EMBL" id="JANRHJ010000012">
    <property type="protein sequence ID" value="MCR8874633.1"/>
    <property type="molecule type" value="Genomic_DNA"/>
</dbReference>
<protein>
    <submittedName>
        <fullName evidence="2">Lipocalin family protein</fullName>
    </submittedName>
</protein>
<evidence type="ECO:0000313" key="2">
    <source>
        <dbReference type="EMBL" id="MCR8874633.1"/>
    </source>
</evidence>
<organism evidence="2 3">
    <name type="scientific">Phocaeicola barnesiae</name>
    <dbReference type="NCBI Taxonomy" id="376804"/>
    <lineage>
        <taxon>Bacteria</taxon>
        <taxon>Pseudomonadati</taxon>
        <taxon>Bacteroidota</taxon>
        <taxon>Bacteroidia</taxon>
        <taxon>Bacteroidales</taxon>
        <taxon>Bacteroidaceae</taxon>
        <taxon>Phocaeicola</taxon>
    </lineage>
</organism>
<sequence length="124" mass="14152">MMKTLRLLGLFCLFAVMILGTAGCSDDDEELGSSIVGAWQSEIHTYRIWVFMSNGEVVSEDEYGTYHLNGNRLYITWTDEYGDYEEAFLIVELTSDTMVLDELDDDGIAHDDPETYRRIDMGND</sequence>
<accession>A0AAW5N6U6</accession>
<evidence type="ECO:0000256" key="1">
    <source>
        <dbReference type="SAM" id="SignalP"/>
    </source>
</evidence>
<comment type="caution">
    <text evidence="2">The sequence shown here is derived from an EMBL/GenBank/DDBJ whole genome shotgun (WGS) entry which is preliminary data.</text>
</comment>
<evidence type="ECO:0000313" key="3">
    <source>
        <dbReference type="Proteomes" id="UP001204579"/>
    </source>
</evidence>
<keyword evidence="3" id="KW-1185">Reference proteome</keyword>
<keyword evidence="1" id="KW-0732">Signal</keyword>
<dbReference type="PROSITE" id="PS51257">
    <property type="entry name" value="PROKAR_LIPOPROTEIN"/>
    <property type="match status" value="1"/>
</dbReference>
<feature type="signal peptide" evidence="1">
    <location>
        <begin position="1"/>
        <end position="22"/>
    </location>
</feature>
<reference evidence="2 3" key="1">
    <citation type="submission" date="2022-08" db="EMBL/GenBank/DDBJ databases">
        <authorList>
            <person name="Zeman M."/>
            <person name="Kubasova T."/>
        </authorList>
    </citation>
    <scope>NUCLEOTIDE SEQUENCE [LARGE SCALE GENOMIC DNA]</scope>
    <source>
        <strain evidence="2 3">ET62</strain>
    </source>
</reference>
<dbReference type="Proteomes" id="UP001204579">
    <property type="component" value="Unassembled WGS sequence"/>
</dbReference>